<gene>
    <name evidence="2" type="ORF">AMECASPLE_020966</name>
</gene>
<sequence length="111" mass="12817">MCLSPDGAESTNSQVQDLSEKQLLQISKMFGSEWMQVAIYLGLMYKDLEDIKETQSDVTMQKFKMLVKWKNGRNRGEATANDLWDGVKDLDDLPSEVQRLLQDLMDRQTVR</sequence>
<reference evidence="2 3" key="1">
    <citation type="submission" date="2021-06" db="EMBL/GenBank/DDBJ databases">
        <authorList>
            <person name="Palmer J.M."/>
        </authorList>
    </citation>
    <scope>NUCLEOTIDE SEQUENCE [LARGE SCALE GENOMIC DNA]</scope>
    <source>
        <strain evidence="2 3">AS_MEX2019</strain>
        <tissue evidence="2">Muscle</tissue>
    </source>
</reference>
<proteinExistence type="predicted"/>
<dbReference type="Pfam" id="PF00531">
    <property type="entry name" value="Death"/>
    <property type="match status" value="1"/>
</dbReference>
<comment type="caution">
    <text evidence="2">The sequence shown here is derived from an EMBL/GenBank/DDBJ whole genome shotgun (WGS) entry which is preliminary data.</text>
</comment>
<keyword evidence="3" id="KW-1185">Reference proteome</keyword>
<feature type="domain" description="Death" evidence="1">
    <location>
        <begin position="19"/>
        <end position="91"/>
    </location>
</feature>
<evidence type="ECO:0000313" key="2">
    <source>
        <dbReference type="EMBL" id="MEQ2280544.1"/>
    </source>
</evidence>
<protein>
    <recommendedName>
        <fullName evidence="1">Death domain-containing protein</fullName>
    </recommendedName>
</protein>
<accession>A0ABV0XGF9</accession>
<dbReference type="EMBL" id="JAHRIP010001780">
    <property type="protein sequence ID" value="MEQ2280544.1"/>
    <property type="molecule type" value="Genomic_DNA"/>
</dbReference>
<name>A0ABV0XGF9_9TELE</name>
<dbReference type="InterPro" id="IPR011029">
    <property type="entry name" value="DEATH-like_dom_sf"/>
</dbReference>
<dbReference type="SUPFAM" id="SSF47986">
    <property type="entry name" value="DEATH domain"/>
    <property type="match status" value="1"/>
</dbReference>
<dbReference type="PROSITE" id="PS50017">
    <property type="entry name" value="DEATH_DOMAIN"/>
    <property type="match status" value="1"/>
</dbReference>
<organism evidence="2 3">
    <name type="scientific">Ameca splendens</name>
    <dbReference type="NCBI Taxonomy" id="208324"/>
    <lineage>
        <taxon>Eukaryota</taxon>
        <taxon>Metazoa</taxon>
        <taxon>Chordata</taxon>
        <taxon>Craniata</taxon>
        <taxon>Vertebrata</taxon>
        <taxon>Euteleostomi</taxon>
        <taxon>Actinopterygii</taxon>
        <taxon>Neopterygii</taxon>
        <taxon>Teleostei</taxon>
        <taxon>Neoteleostei</taxon>
        <taxon>Acanthomorphata</taxon>
        <taxon>Ovalentaria</taxon>
        <taxon>Atherinomorphae</taxon>
        <taxon>Cyprinodontiformes</taxon>
        <taxon>Goodeidae</taxon>
        <taxon>Ameca</taxon>
    </lineage>
</organism>
<dbReference type="Proteomes" id="UP001469553">
    <property type="component" value="Unassembled WGS sequence"/>
</dbReference>
<dbReference type="InterPro" id="IPR000488">
    <property type="entry name" value="Death_dom"/>
</dbReference>
<dbReference type="Gene3D" id="1.10.533.10">
    <property type="entry name" value="Death Domain, Fas"/>
    <property type="match status" value="1"/>
</dbReference>
<evidence type="ECO:0000259" key="1">
    <source>
        <dbReference type="PROSITE" id="PS50017"/>
    </source>
</evidence>
<evidence type="ECO:0000313" key="3">
    <source>
        <dbReference type="Proteomes" id="UP001469553"/>
    </source>
</evidence>